<organism evidence="3">
    <name type="scientific">freshwater metagenome</name>
    <dbReference type="NCBI Taxonomy" id="449393"/>
    <lineage>
        <taxon>unclassified sequences</taxon>
        <taxon>metagenomes</taxon>
        <taxon>ecological metagenomes</taxon>
    </lineage>
</organism>
<name>A0A6J7C0B5_9ZZZZ</name>
<feature type="domain" description="Peptidase S9 prolyl oligopeptidase catalytic" evidence="1">
    <location>
        <begin position="496"/>
        <end position="691"/>
    </location>
</feature>
<dbReference type="EMBL" id="CAFBIZ010000109">
    <property type="protein sequence ID" value="CAB4850118.1"/>
    <property type="molecule type" value="Genomic_DNA"/>
</dbReference>
<gene>
    <name evidence="3" type="ORF">UFOPK3268_00932</name>
</gene>
<evidence type="ECO:0000259" key="2">
    <source>
        <dbReference type="Pfam" id="PF00930"/>
    </source>
</evidence>
<evidence type="ECO:0000313" key="3">
    <source>
        <dbReference type="EMBL" id="CAB4850118.1"/>
    </source>
</evidence>
<dbReference type="SUPFAM" id="SSF82171">
    <property type="entry name" value="DPP6 N-terminal domain-like"/>
    <property type="match status" value="1"/>
</dbReference>
<feature type="domain" description="Dipeptidylpeptidase IV N-terminal" evidence="2">
    <location>
        <begin position="108"/>
        <end position="321"/>
    </location>
</feature>
<sequence length="696" mass="74777">MSQESYPRQSARTRRFTAGAPRLFTVSADGSRVLFVRSNSGTDPVGRLWALEVATGSERLLSDPHALHLGSEDLSHAERARRERMREGGSGIVGYATDTAVSRAVFALSGDLYCVDVDGASPTRALDVPGPVIDPRLSPDGRHIAYVSGRSLRIVEADGTGDRLAAEPAHDLQTCGLVDFIGAEELSRTRGFWWAPGSDAVVIQHVDETPVQEWWIADPAHPDRRPVPHRYPAAGSANANLSLEIVRLDGTRTDVAWDSVEMPYLVDISWTNLGDPLIVVSSRDQRHQRILALDPRTGDTTVVTDLHDEAWLDATPGAFRWAPNGQLLTLRADRESDTYRLHLGAEWLTTPGVQVRGILDVDASGVLVAIAPDPTTSRLLHVAWDGTSATVGADTGWTVGRTSSGTHVLVERTLGSTLINYSVVASGARHAIVSNAEIPCVTPIVTILEAGPLRIRTAVLFPTGHVPGSRGLPVLMSPYGGPHHQEVVAAGGTYGEAQWLADQGFCVVVADGRGTPGRGPAWEREVLGDLATGVLEDQVSALHAVVAQWPHDVDPTRVGIRGWSFGGYLAALAVLRRPDIFHAAVAGAPVTEWRLYDTAYTERYLGDPTMDALPYEACSLIPQAASLTRPLLLIHGLTDDNVVVAHTLALSAALTAAGRPHQVLPLSGVTHMTPQAEVAENKLLLELHFLRLSLNV</sequence>
<dbReference type="Pfam" id="PF00326">
    <property type="entry name" value="Peptidase_S9"/>
    <property type="match status" value="1"/>
</dbReference>
<accession>A0A6J7C0B5</accession>
<dbReference type="InterPro" id="IPR050278">
    <property type="entry name" value="Serine_Prot_S9B/DPPIV"/>
</dbReference>
<dbReference type="GO" id="GO:0006508">
    <property type="term" value="P:proteolysis"/>
    <property type="evidence" value="ECO:0007669"/>
    <property type="project" value="InterPro"/>
</dbReference>
<dbReference type="InterPro" id="IPR029058">
    <property type="entry name" value="AB_hydrolase_fold"/>
</dbReference>
<proteinExistence type="predicted"/>
<dbReference type="PANTHER" id="PTHR11731">
    <property type="entry name" value="PROTEASE FAMILY S9B,C DIPEPTIDYL-PEPTIDASE IV-RELATED"/>
    <property type="match status" value="1"/>
</dbReference>
<dbReference type="InterPro" id="IPR002469">
    <property type="entry name" value="Peptidase_S9B_N"/>
</dbReference>
<dbReference type="InterPro" id="IPR001375">
    <property type="entry name" value="Peptidase_S9_cat"/>
</dbReference>
<protein>
    <submittedName>
        <fullName evidence="3">Unannotated protein</fullName>
    </submittedName>
</protein>
<dbReference type="PANTHER" id="PTHR11731:SF193">
    <property type="entry name" value="DIPEPTIDYL PEPTIDASE 9"/>
    <property type="match status" value="1"/>
</dbReference>
<dbReference type="AlphaFoldDB" id="A0A6J7C0B5"/>
<dbReference type="GO" id="GO:0008239">
    <property type="term" value="F:dipeptidyl-peptidase activity"/>
    <property type="evidence" value="ECO:0007669"/>
    <property type="project" value="TreeGrafter"/>
</dbReference>
<dbReference type="Gene3D" id="2.140.10.30">
    <property type="entry name" value="Dipeptidylpeptidase IV, N-terminal domain"/>
    <property type="match status" value="1"/>
</dbReference>
<reference evidence="3" key="1">
    <citation type="submission" date="2020-05" db="EMBL/GenBank/DDBJ databases">
        <authorList>
            <person name="Chiriac C."/>
            <person name="Salcher M."/>
            <person name="Ghai R."/>
            <person name="Kavagutti S V."/>
        </authorList>
    </citation>
    <scope>NUCLEOTIDE SEQUENCE</scope>
</reference>
<dbReference type="Pfam" id="PF00930">
    <property type="entry name" value="DPPIV_N"/>
    <property type="match status" value="1"/>
</dbReference>
<dbReference type="SUPFAM" id="SSF53474">
    <property type="entry name" value="alpha/beta-Hydrolases"/>
    <property type="match status" value="1"/>
</dbReference>
<dbReference type="Gene3D" id="3.40.50.1820">
    <property type="entry name" value="alpha/beta hydrolase"/>
    <property type="match status" value="1"/>
</dbReference>
<dbReference type="GO" id="GO:0008236">
    <property type="term" value="F:serine-type peptidase activity"/>
    <property type="evidence" value="ECO:0007669"/>
    <property type="project" value="InterPro"/>
</dbReference>
<evidence type="ECO:0000259" key="1">
    <source>
        <dbReference type="Pfam" id="PF00326"/>
    </source>
</evidence>